<dbReference type="Pfam" id="PF02639">
    <property type="entry name" value="DUF188"/>
    <property type="match status" value="1"/>
</dbReference>
<sequence>MLHIFVDADACPVKKEVYRVASRYQLQVTLVANAWMRIPDDESVVLKVVGDALDAADDWIAENTEAGDIVITQDVPLASRCLKKGARVISTTGKPFTADNIGDTLATRDLMSQLRESGEITGGPAPLVKRDRSRFLQQLDQVIQYIRRNHVEESGL</sequence>
<dbReference type="PANTHER" id="PTHR35146">
    <property type="entry name" value="UPF0178 PROTEIN YAII"/>
    <property type="match status" value="1"/>
</dbReference>
<evidence type="ECO:0000313" key="1">
    <source>
        <dbReference type="EMBL" id="VAX26621.1"/>
    </source>
</evidence>
<dbReference type="AlphaFoldDB" id="A0A3B1CJ72"/>
<dbReference type="PANTHER" id="PTHR35146:SF1">
    <property type="entry name" value="UPF0178 PROTEIN YAII"/>
    <property type="match status" value="1"/>
</dbReference>
<dbReference type="HAMAP" id="MF_00489">
    <property type="entry name" value="UPF0178"/>
    <property type="match status" value="1"/>
</dbReference>
<reference evidence="1" key="1">
    <citation type="submission" date="2018-06" db="EMBL/GenBank/DDBJ databases">
        <authorList>
            <person name="Zhirakovskaya E."/>
        </authorList>
    </citation>
    <scope>NUCLEOTIDE SEQUENCE</scope>
</reference>
<dbReference type="InterPro" id="IPR003791">
    <property type="entry name" value="UPF0178"/>
</dbReference>
<evidence type="ECO:0008006" key="2">
    <source>
        <dbReference type="Google" id="ProtNLM"/>
    </source>
</evidence>
<organism evidence="1">
    <name type="scientific">hydrothermal vent metagenome</name>
    <dbReference type="NCBI Taxonomy" id="652676"/>
    <lineage>
        <taxon>unclassified sequences</taxon>
        <taxon>metagenomes</taxon>
        <taxon>ecological metagenomes</taxon>
    </lineage>
</organism>
<gene>
    <name evidence="1" type="ORF">MNBD_NITROSPIRAE01-948</name>
</gene>
<dbReference type="CDD" id="cd18720">
    <property type="entry name" value="PIN_YqxD-like"/>
    <property type="match status" value="1"/>
</dbReference>
<dbReference type="NCBIfam" id="NF001095">
    <property type="entry name" value="PRK00124.1"/>
    <property type="match status" value="1"/>
</dbReference>
<accession>A0A3B1CJ72</accession>
<dbReference type="EMBL" id="UOGF01000016">
    <property type="protein sequence ID" value="VAX26621.1"/>
    <property type="molecule type" value="Genomic_DNA"/>
</dbReference>
<proteinExistence type="inferred from homology"/>
<name>A0A3B1CJ72_9ZZZZ</name>
<protein>
    <recommendedName>
        <fullName evidence="2">Protein YaiI</fullName>
    </recommendedName>
</protein>